<name>A0A8J7GIV6_9ACTN</name>
<dbReference type="EMBL" id="JADOUF010000001">
    <property type="protein sequence ID" value="MBG6138911.1"/>
    <property type="molecule type" value="Genomic_DNA"/>
</dbReference>
<keyword evidence="3" id="KW-1185">Reference proteome</keyword>
<dbReference type="Gene3D" id="3.10.180.10">
    <property type="entry name" value="2,3-Dihydroxybiphenyl 1,2-Dioxygenase, domain 1"/>
    <property type="match status" value="1"/>
</dbReference>
<dbReference type="RefSeq" id="WP_197005618.1">
    <property type="nucleotide sequence ID" value="NZ_BONS01000009.1"/>
</dbReference>
<evidence type="ECO:0000313" key="2">
    <source>
        <dbReference type="EMBL" id="MBG6138911.1"/>
    </source>
</evidence>
<proteinExistence type="predicted"/>
<evidence type="ECO:0000259" key="1">
    <source>
        <dbReference type="PROSITE" id="PS51819"/>
    </source>
</evidence>
<protein>
    <submittedName>
        <fullName evidence="2">Catechol 2,3-dioxygenase-like lactoylglutathione lyase family enzyme</fullName>
    </submittedName>
</protein>
<dbReference type="Pfam" id="PF00903">
    <property type="entry name" value="Glyoxalase"/>
    <property type="match status" value="1"/>
</dbReference>
<keyword evidence="2" id="KW-0456">Lyase</keyword>
<dbReference type="InterPro" id="IPR029068">
    <property type="entry name" value="Glyas_Bleomycin-R_OHBP_Dase"/>
</dbReference>
<dbReference type="InterPro" id="IPR037523">
    <property type="entry name" value="VOC_core"/>
</dbReference>
<dbReference type="AlphaFoldDB" id="A0A8J7GIV6"/>
<dbReference type="GO" id="GO:0016829">
    <property type="term" value="F:lyase activity"/>
    <property type="evidence" value="ECO:0007669"/>
    <property type="project" value="UniProtKB-KW"/>
</dbReference>
<dbReference type="PROSITE" id="PS51819">
    <property type="entry name" value="VOC"/>
    <property type="match status" value="1"/>
</dbReference>
<organism evidence="2 3">
    <name type="scientific">Longispora fulva</name>
    <dbReference type="NCBI Taxonomy" id="619741"/>
    <lineage>
        <taxon>Bacteria</taxon>
        <taxon>Bacillati</taxon>
        <taxon>Actinomycetota</taxon>
        <taxon>Actinomycetes</taxon>
        <taxon>Micromonosporales</taxon>
        <taxon>Micromonosporaceae</taxon>
        <taxon>Longispora</taxon>
    </lineage>
</organism>
<dbReference type="SUPFAM" id="SSF54593">
    <property type="entry name" value="Glyoxalase/Bleomycin resistance protein/Dihydroxybiphenyl dioxygenase"/>
    <property type="match status" value="1"/>
</dbReference>
<comment type="caution">
    <text evidence="2">The sequence shown here is derived from an EMBL/GenBank/DDBJ whole genome shotgun (WGS) entry which is preliminary data.</text>
</comment>
<dbReference type="CDD" id="cd06587">
    <property type="entry name" value="VOC"/>
    <property type="match status" value="1"/>
</dbReference>
<evidence type="ECO:0000313" key="3">
    <source>
        <dbReference type="Proteomes" id="UP000622552"/>
    </source>
</evidence>
<sequence length="129" mass="14013">MFSELMPAATLPVKDLAVARRFYEGTLGLKVLREEMEGGGLFYSCGDGMLFVYVSGFAGTNKATAVTFGVDDAKFDAEIDALREKGVSFMTFEYEGITWKDDVAITDGMRGVWFADPDGNIINVGSLPT</sequence>
<dbReference type="Proteomes" id="UP000622552">
    <property type="component" value="Unassembled WGS sequence"/>
</dbReference>
<reference evidence="2" key="1">
    <citation type="submission" date="2020-11" db="EMBL/GenBank/DDBJ databases">
        <title>Sequencing the genomes of 1000 actinobacteria strains.</title>
        <authorList>
            <person name="Klenk H.-P."/>
        </authorList>
    </citation>
    <scope>NUCLEOTIDE SEQUENCE</scope>
    <source>
        <strain evidence="2">DSM 45356</strain>
    </source>
</reference>
<accession>A0A8J7GIV6</accession>
<dbReference type="InterPro" id="IPR004360">
    <property type="entry name" value="Glyas_Fos-R_dOase_dom"/>
</dbReference>
<feature type="domain" description="VOC" evidence="1">
    <location>
        <begin position="4"/>
        <end position="127"/>
    </location>
</feature>
<gene>
    <name evidence="2" type="ORF">IW245_005105</name>
</gene>